<protein>
    <recommendedName>
        <fullName evidence="2 3">Small ribosomal subunit protein bS6</fullName>
    </recommendedName>
</protein>
<sequence>MKKYELMVIYEPALKEEGVKKEISLLKEKISSLKASIVKEDYWGIKDLAYEMEKNTSGYYNLLHVELNPDQINEITLFLRRHKSGVLRFLLTEI</sequence>
<dbReference type="GO" id="GO:0006412">
    <property type="term" value="P:translation"/>
    <property type="evidence" value="ECO:0007669"/>
    <property type="project" value="UniProtKB-UniRule"/>
</dbReference>
<name>A0A1F4V2Q0_UNCKA</name>
<proteinExistence type="inferred from homology"/>
<dbReference type="Gene3D" id="3.30.70.60">
    <property type="match status" value="1"/>
</dbReference>
<dbReference type="SUPFAM" id="SSF54995">
    <property type="entry name" value="Ribosomal protein S6"/>
    <property type="match status" value="1"/>
</dbReference>
<evidence type="ECO:0000256" key="1">
    <source>
        <dbReference type="ARBA" id="ARBA00009512"/>
    </source>
</evidence>
<dbReference type="AlphaFoldDB" id="A0A1F4V2Q0"/>
<dbReference type="HAMAP" id="MF_00360">
    <property type="entry name" value="Ribosomal_bS6"/>
    <property type="match status" value="1"/>
</dbReference>
<dbReference type="GO" id="GO:0005840">
    <property type="term" value="C:ribosome"/>
    <property type="evidence" value="ECO:0007669"/>
    <property type="project" value="UniProtKB-KW"/>
</dbReference>
<dbReference type="EMBL" id="MEVH01000022">
    <property type="protein sequence ID" value="OGC51485.1"/>
    <property type="molecule type" value="Genomic_DNA"/>
</dbReference>
<keyword evidence="3" id="KW-0694">RNA-binding</keyword>
<dbReference type="InterPro" id="IPR000529">
    <property type="entry name" value="Ribosomal_bS6"/>
</dbReference>
<evidence type="ECO:0000313" key="4">
    <source>
        <dbReference type="EMBL" id="OGC51485.1"/>
    </source>
</evidence>
<dbReference type="GO" id="GO:0003735">
    <property type="term" value="F:structural constituent of ribosome"/>
    <property type="evidence" value="ECO:0007669"/>
    <property type="project" value="InterPro"/>
</dbReference>
<accession>A0A1F4V2Q0</accession>
<comment type="caution">
    <text evidence="4">The sequence shown here is derived from an EMBL/GenBank/DDBJ whole genome shotgun (WGS) entry which is preliminary data.</text>
</comment>
<dbReference type="Proteomes" id="UP000178771">
    <property type="component" value="Unassembled WGS sequence"/>
</dbReference>
<dbReference type="InterPro" id="IPR014717">
    <property type="entry name" value="Transl_elong_EF1B/ribsomal_bS6"/>
</dbReference>
<keyword evidence="3 4" id="KW-0689">Ribosomal protein</keyword>
<evidence type="ECO:0000313" key="5">
    <source>
        <dbReference type="Proteomes" id="UP000178771"/>
    </source>
</evidence>
<evidence type="ECO:0000256" key="3">
    <source>
        <dbReference type="HAMAP-Rule" id="MF_00360"/>
    </source>
</evidence>
<dbReference type="InterPro" id="IPR035980">
    <property type="entry name" value="Ribosomal_bS6_sf"/>
</dbReference>
<dbReference type="CDD" id="cd00473">
    <property type="entry name" value="bS6"/>
    <property type="match status" value="1"/>
</dbReference>
<organism evidence="4 5">
    <name type="scientific">candidate division WWE3 bacterium RIFCSPLOWO2_01_FULL_39_13</name>
    <dbReference type="NCBI Taxonomy" id="1802624"/>
    <lineage>
        <taxon>Bacteria</taxon>
        <taxon>Katanobacteria</taxon>
    </lineage>
</organism>
<dbReference type="InterPro" id="IPR020814">
    <property type="entry name" value="Ribosomal_S6_plastid/chlpt"/>
</dbReference>
<gene>
    <name evidence="3" type="primary">rpsF</name>
    <name evidence="4" type="ORF">A2982_02885</name>
</gene>
<dbReference type="Pfam" id="PF01250">
    <property type="entry name" value="Ribosomal_S6"/>
    <property type="match status" value="1"/>
</dbReference>
<dbReference type="GO" id="GO:0019843">
    <property type="term" value="F:rRNA binding"/>
    <property type="evidence" value="ECO:0007669"/>
    <property type="project" value="UniProtKB-UniRule"/>
</dbReference>
<comment type="function">
    <text evidence="3">Binds together with bS18 to 16S ribosomal RNA.</text>
</comment>
<keyword evidence="3" id="KW-0687">Ribonucleoprotein</keyword>
<reference evidence="4 5" key="1">
    <citation type="journal article" date="2016" name="Nat. Commun.">
        <title>Thousands of microbial genomes shed light on interconnected biogeochemical processes in an aquifer system.</title>
        <authorList>
            <person name="Anantharaman K."/>
            <person name="Brown C.T."/>
            <person name="Hug L.A."/>
            <person name="Sharon I."/>
            <person name="Castelle C.J."/>
            <person name="Probst A.J."/>
            <person name="Thomas B.C."/>
            <person name="Singh A."/>
            <person name="Wilkins M.J."/>
            <person name="Karaoz U."/>
            <person name="Brodie E.L."/>
            <person name="Williams K.H."/>
            <person name="Hubbard S.S."/>
            <person name="Banfield J.F."/>
        </authorList>
    </citation>
    <scope>NUCLEOTIDE SEQUENCE [LARGE SCALE GENOMIC DNA]</scope>
</reference>
<dbReference type="NCBIfam" id="TIGR00166">
    <property type="entry name" value="S6"/>
    <property type="match status" value="1"/>
</dbReference>
<dbReference type="GO" id="GO:1990904">
    <property type="term" value="C:ribonucleoprotein complex"/>
    <property type="evidence" value="ECO:0007669"/>
    <property type="project" value="UniProtKB-KW"/>
</dbReference>
<dbReference type="STRING" id="1802624.A2982_02885"/>
<keyword evidence="3" id="KW-0699">rRNA-binding</keyword>
<comment type="similarity">
    <text evidence="1 3">Belongs to the bacterial ribosomal protein bS6 family.</text>
</comment>
<evidence type="ECO:0000256" key="2">
    <source>
        <dbReference type="ARBA" id="ARBA00035294"/>
    </source>
</evidence>